<feature type="transmembrane region" description="Helical" evidence="4">
    <location>
        <begin position="290"/>
        <end position="312"/>
    </location>
</feature>
<dbReference type="PANTHER" id="PTHR44688:SF16">
    <property type="entry name" value="DNA-BINDING TRANSCRIPTIONAL ACTIVATOR DEVR_DOSR"/>
    <property type="match status" value="1"/>
</dbReference>
<dbReference type="RefSeq" id="WP_123207773.1">
    <property type="nucleotide sequence ID" value="NZ_JBHTHO010000004.1"/>
</dbReference>
<evidence type="ECO:0000256" key="1">
    <source>
        <dbReference type="ARBA" id="ARBA00023015"/>
    </source>
</evidence>
<feature type="transmembrane region" description="Helical" evidence="4">
    <location>
        <begin position="267"/>
        <end position="284"/>
    </location>
</feature>
<dbReference type="Proteomes" id="UP000269591">
    <property type="component" value="Unassembled WGS sequence"/>
</dbReference>
<feature type="transmembrane region" description="Helical" evidence="4">
    <location>
        <begin position="132"/>
        <end position="150"/>
    </location>
</feature>
<feature type="transmembrane region" description="Helical" evidence="4">
    <location>
        <begin position="102"/>
        <end position="125"/>
    </location>
</feature>
<dbReference type="EMBL" id="QIBX01000001">
    <property type="protein sequence ID" value="RNL41910.1"/>
    <property type="molecule type" value="Genomic_DNA"/>
</dbReference>
<dbReference type="SUPFAM" id="SSF46894">
    <property type="entry name" value="C-terminal effector domain of the bipartite response regulators"/>
    <property type="match status" value="1"/>
</dbReference>
<feature type="transmembrane region" description="Helical" evidence="4">
    <location>
        <begin position="12"/>
        <end position="29"/>
    </location>
</feature>
<keyword evidence="2" id="KW-0238">DNA-binding</keyword>
<dbReference type="Pfam" id="PF00196">
    <property type="entry name" value="GerE"/>
    <property type="match status" value="1"/>
</dbReference>
<dbReference type="InterPro" id="IPR016032">
    <property type="entry name" value="Sig_transdc_resp-reg_C-effctor"/>
</dbReference>
<protein>
    <recommendedName>
        <fullName evidence="5">HTH luxR-type domain-containing protein</fullName>
    </recommendedName>
</protein>
<accession>A0A3N0B4T5</accession>
<keyword evidence="4" id="KW-0472">Membrane</keyword>
<gene>
    <name evidence="6" type="ORF">DMP06_00400</name>
</gene>
<keyword evidence="7" id="KW-1185">Reference proteome</keyword>
<evidence type="ECO:0000259" key="5">
    <source>
        <dbReference type="PROSITE" id="PS50043"/>
    </source>
</evidence>
<evidence type="ECO:0000313" key="6">
    <source>
        <dbReference type="EMBL" id="RNL41910.1"/>
    </source>
</evidence>
<dbReference type="InterPro" id="IPR036388">
    <property type="entry name" value="WH-like_DNA-bd_sf"/>
</dbReference>
<dbReference type="InterPro" id="IPR000792">
    <property type="entry name" value="Tscrpt_reg_LuxR_C"/>
</dbReference>
<reference evidence="7" key="1">
    <citation type="submission" date="2018-05" db="EMBL/GenBank/DDBJ databases">
        <title>Genome Sequencing of selected type strains of the family Eggerthellaceae.</title>
        <authorList>
            <person name="Danylec N."/>
            <person name="Stoll D.A."/>
            <person name="Doetsch A."/>
            <person name="Huch M."/>
        </authorList>
    </citation>
    <scope>NUCLEOTIDE SEQUENCE [LARGE SCALE GENOMIC DNA]</scope>
    <source>
        <strain evidence="7">DSM 24851</strain>
    </source>
</reference>
<dbReference type="PANTHER" id="PTHR44688">
    <property type="entry name" value="DNA-BINDING TRANSCRIPTIONAL ACTIVATOR DEVR_DOSR"/>
    <property type="match status" value="1"/>
</dbReference>
<keyword evidence="1" id="KW-0805">Transcription regulation</keyword>
<dbReference type="GO" id="GO:0003677">
    <property type="term" value="F:DNA binding"/>
    <property type="evidence" value="ECO:0007669"/>
    <property type="project" value="UniProtKB-KW"/>
</dbReference>
<evidence type="ECO:0000256" key="2">
    <source>
        <dbReference type="ARBA" id="ARBA00023125"/>
    </source>
</evidence>
<keyword evidence="3" id="KW-0804">Transcription</keyword>
<feature type="transmembrane region" description="Helical" evidence="4">
    <location>
        <begin position="41"/>
        <end position="65"/>
    </location>
</feature>
<dbReference type="CDD" id="cd06170">
    <property type="entry name" value="LuxR_C_like"/>
    <property type="match status" value="1"/>
</dbReference>
<feature type="transmembrane region" description="Helical" evidence="4">
    <location>
        <begin position="232"/>
        <end position="255"/>
    </location>
</feature>
<comment type="caution">
    <text evidence="6">The sequence shown here is derived from an EMBL/GenBank/DDBJ whole genome shotgun (WGS) entry which is preliminary data.</text>
</comment>
<keyword evidence="4" id="KW-1133">Transmembrane helix</keyword>
<evidence type="ECO:0000313" key="7">
    <source>
        <dbReference type="Proteomes" id="UP000269591"/>
    </source>
</evidence>
<feature type="transmembrane region" description="Helical" evidence="4">
    <location>
        <begin position="324"/>
        <end position="345"/>
    </location>
</feature>
<evidence type="ECO:0000256" key="4">
    <source>
        <dbReference type="SAM" id="Phobius"/>
    </source>
</evidence>
<feature type="transmembrane region" description="Helical" evidence="4">
    <location>
        <begin position="72"/>
        <end position="96"/>
    </location>
</feature>
<feature type="domain" description="HTH luxR-type" evidence="5">
    <location>
        <begin position="443"/>
        <end position="508"/>
    </location>
</feature>
<dbReference type="AlphaFoldDB" id="A0A3N0B4T5"/>
<evidence type="ECO:0000256" key="3">
    <source>
        <dbReference type="ARBA" id="ARBA00023163"/>
    </source>
</evidence>
<sequence>MAKLIHGKDVAIASFGFALAMALSSLVLWESGWAVSADLSAFSVHGIGVLTGTAACIVAFAWSCLHPKTLAVALLIFNPACMLVASCGAFAMAFFLNASPNVIALNIVLLAGAYLLIFAWFAVAAMRDIENALMILLLAWFISAPLRAVLGLAEDAVARRAIVVCAIAFSWLLLIHQWRRADVRSPMVLNVPRENKMSYVHALRSMWKCVLIGGAFAFLGGVIRSLSLQADVMSFVNVASILGGCIAAAAIAAIWRFRTVKFSINRLFCVVFPLLVVALCALPFCGVEQFAPVAAVLYILYSFSSLALQVLCVQTAHDYGVNPLFCISLQIGASIIMQGAGYALGPGASALSNTSGVDVLTVIALVTQAVMALVLYAVRGISVSFEEEGRDIEFISLSRQEPIPVDDAVLDAQEAQEEREGGSGPQKTDDAAYADRLAMRCDLVGRKYCLSQREVEILGYFARGYTMASIAEELFISNNTVKTHVRRLYAKLGIHKKQELLDIVNNYVE</sequence>
<dbReference type="PRINTS" id="PR00038">
    <property type="entry name" value="HTHLUXR"/>
</dbReference>
<dbReference type="Gene3D" id="1.10.10.10">
    <property type="entry name" value="Winged helix-like DNA-binding domain superfamily/Winged helix DNA-binding domain"/>
    <property type="match status" value="1"/>
</dbReference>
<feature type="transmembrane region" description="Helical" evidence="4">
    <location>
        <begin position="357"/>
        <end position="378"/>
    </location>
</feature>
<organism evidence="6 7">
    <name type="scientific">Slackia equolifaciens</name>
    <dbReference type="NCBI Taxonomy" id="498718"/>
    <lineage>
        <taxon>Bacteria</taxon>
        <taxon>Bacillati</taxon>
        <taxon>Actinomycetota</taxon>
        <taxon>Coriobacteriia</taxon>
        <taxon>Eggerthellales</taxon>
        <taxon>Eggerthellaceae</taxon>
        <taxon>Slackia</taxon>
    </lineage>
</organism>
<feature type="transmembrane region" description="Helical" evidence="4">
    <location>
        <begin position="206"/>
        <end position="226"/>
    </location>
</feature>
<proteinExistence type="predicted"/>
<dbReference type="OrthoDB" id="9815744at2"/>
<feature type="transmembrane region" description="Helical" evidence="4">
    <location>
        <begin position="156"/>
        <end position="175"/>
    </location>
</feature>
<keyword evidence="4" id="KW-0812">Transmembrane</keyword>
<name>A0A3N0B4T5_9ACTN</name>
<dbReference type="PROSITE" id="PS50043">
    <property type="entry name" value="HTH_LUXR_2"/>
    <property type="match status" value="1"/>
</dbReference>
<dbReference type="SMART" id="SM00421">
    <property type="entry name" value="HTH_LUXR"/>
    <property type="match status" value="1"/>
</dbReference>
<dbReference type="GO" id="GO:0006355">
    <property type="term" value="P:regulation of DNA-templated transcription"/>
    <property type="evidence" value="ECO:0007669"/>
    <property type="project" value="InterPro"/>
</dbReference>